<dbReference type="CDD" id="cd07432">
    <property type="entry name" value="PHP_HisPPase"/>
    <property type="match status" value="1"/>
</dbReference>
<dbReference type="InterPro" id="IPR016195">
    <property type="entry name" value="Pol/histidinol_Pase-like"/>
</dbReference>
<dbReference type="PANTHER" id="PTHR42924">
    <property type="entry name" value="EXONUCLEASE"/>
    <property type="match status" value="1"/>
</dbReference>
<dbReference type="EMBL" id="DTEN01000131">
    <property type="protein sequence ID" value="HGI74698.1"/>
    <property type="molecule type" value="Genomic_DNA"/>
</dbReference>
<reference evidence="2" key="1">
    <citation type="journal article" date="2020" name="mSystems">
        <title>Genome- and Community-Level Interaction Insights into Carbon Utilization and Element Cycling Functions of Hydrothermarchaeota in Hydrothermal Sediment.</title>
        <authorList>
            <person name="Zhou Z."/>
            <person name="Liu Y."/>
            <person name="Xu W."/>
            <person name="Pan J."/>
            <person name="Luo Z.H."/>
            <person name="Li M."/>
        </authorList>
    </citation>
    <scope>NUCLEOTIDE SEQUENCE [LARGE SCALE GENOMIC DNA]</scope>
    <source>
        <strain evidence="2">SpSt-716</strain>
    </source>
</reference>
<gene>
    <name evidence="2" type="ORF">ENU96_03335</name>
</gene>
<evidence type="ECO:0000259" key="1">
    <source>
        <dbReference type="SMART" id="SM00481"/>
    </source>
</evidence>
<dbReference type="PANTHER" id="PTHR42924:SF3">
    <property type="entry name" value="POLYMERASE_HISTIDINOL PHOSPHATASE N-TERMINAL DOMAIN-CONTAINING PROTEIN"/>
    <property type="match status" value="1"/>
</dbReference>
<dbReference type="GO" id="GO:0004534">
    <property type="term" value="F:5'-3' RNA exonuclease activity"/>
    <property type="evidence" value="ECO:0007669"/>
    <property type="project" value="TreeGrafter"/>
</dbReference>
<organism evidence="2">
    <name type="scientific">Candidatus Caldatribacterium californiense</name>
    <dbReference type="NCBI Taxonomy" id="1454726"/>
    <lineage>
        <taxon>Bacteria</taxon>
        <taxon>Pseudomonadati</taxon>
        <taxon>Atribacterota</taxon>
        <taxon>Atribacteria</taxon>
        <taxon>Atribacterales</taxon>
        <taxon>Candidatus Caldatribacteriaceae</taxon>
        <taxon>Candidatus Caldatribacterium</taxon>
    </lineage>
</organism>
<dbReference type="Gene3D" id="3.20.20.140">
    <property type="entry name" value="Metal-dependent hydrolases"/>
    <property type="match status" value="1"/>
</dbReference>
<accession>A0A7V3YL74</accession>
<dbReference type="SUPFAM" id="SSF89550">
    <property type="entry name" value="PHP domain-like"/>
    <property type="match status" value="1"/>
</dbReference>
<dbReference type="InterPro" id="IPR052018">
    <property type="entry name" value="PHP_domain"/>
</dbReference>
<evidence type="ECO:0000313" key="2">
    <source>
        <dbReference type="EMBL" id="HGI74698.1"/>
    </source>
</evidence>
<protein>
    <recommendedName>
        <fullName evidence="1">Polymerase/histidinol phosphatase N-terminal domain-containing protein</fullName>
    </recommendedName>
</protein>
<proteinExistence type="predicted"/>
<dbReference type="AlphaFoldDB" id="A0A7V3YL74"/>
<dbReference type="GO" id="GO:0035312">
    <property type="term" value="F:5'-3' DNA exonuclease activity"/>
    <property type="evidence" value="ECO:0007669"/>
    <property type="project" value="TreeGrafter"/>
</dbReference>
<name>A0A7V3YL74_9BACT</name>
<feature type="domain" description="Polymerase/histidinol phosphatase N-terminal" evidence="1">
    <location>
        <begin position="8"/>
        <end position="76"/>
    </location>
</feature>
<dbReference type="InterPro" id="IPR003141">
    <property type="entry name" value="Pol/His_phosphatase_N"/>
</dbReference>
<sequence>MSIRAFTADLHIHTVLSPCAQRDMLPHCIVLEALEKGLDCIAVTDHNACDNVAVTLSLGERFGLWVIPGIEVETREEVHLLAYFPTLDHLLAFNHLVEEHLLTFPLDAEVWGEEWVIGEEGNIVARKTSLLTVPVALSLEDVVEEVERRQGVAVLAHVDRKVYSVFSQLGFLPPALPVKALEVSPALSPEEARERFALSGYPLLSFSDAHGLSEVGQRVTLFQMASPQWEELLLALSGEKGRGVAFSSDDNRL</sequence>
<dbReference type="SMART" id="SM00481">
    <property type="entry name" value="POLIIIAc"/>
    <property type="match status" value="1"/>
</dbReference>
<comment type="caution">
    <text evidence="2">The sequence shown here is derived from an EMBL/GenBank/DDBJ whole genome shotgun (WGS) entry which is preliminary data.</text>
</comment>
<dbReference type="Pfam" id="PF13263">
    <property type="entry name" value="PHP_C"/>
    <property type="match status" value="1"/>
</dbReference>